<dbReference type="Proteomes" id="UP001549037">
    <property type="component" value="Unassembled WGS sequence"/>
</dbReference>
<dbReference type="RefSeq" id="WP_354368876.1">
    <property type="nucleotide sequence ID" value="NZ_JBEPLN010000016.1"/>
</dbReference>
<name>A0ABV2JFE3_9STRE</name>
<reference evidence="2 3" key="1">
    <citation type="submission" date="2024-06" db="EMBL/GenBank/DDBJ databases">
        <title>Genomic Encyclopedia of Type Strains, Phase IV (KMG-IV): sequencing the most valuable type-strain genomes for metagenomic binning, comparative biology and taxonomic classification.</title>
        <authorList>
            <person name="Goeker M."/>
        </authorList>
    </citation>
    <scope>NUCLEOTIDE SEQUENCE [LARGE SCALE GENOMIC DNA]</scope>
    <source>
        <strain evidence="2 3">DSM 28302</strain>
    </source>
</reference>
<keyword evidence="3" id="KW-1185">Reference proteome</keyword>
<dbReference type="EMBL" id="JBEPLN010000016">
    <property type="protein sequence ID" value="MET3634478.1"/>
    <property type="molecule type" value="Genomic_DNA"/>
</dbReference>
<protein>
    <submittedName>
        <fullName evidence="2">Uncharacterized protein</fullName>
    </submittedName>
</protein>
<evidence type="ECO:0000313" key="2">
    <source>
        <dbReference type="EMBL" id="MET3634478.1"/>
    </source>
</evidence>
<organism evidence="2 3">
    <name type="scientific">Streptococcus porcorum</name>
    <dbReference type="NCBI Taxonomy" id="701526"/>
    <lineage>
        <taxon>Bacteria</taxon>
        <taxon>Bacillati</taxon>
        <taxon>Bacillota</taxon>
        <taxon>Bacilli</taxon>
        <taxon>Lactobacillales</taxon>
        <taxon>Streptococcaceae</taxon>
        <taxon>Streptococcus</taxon>
    </lineage>
</organism>
<sequence length="183" mass="21424">MKIIKNFFNQFLSLKWYHQVLSVLLVLILLVLFIRFLIWIVPIFGAILALLIIFTEGEIFSTTWESYKQRKQAPTNPLFITVYHRLTEQGVTELPVSTLQFTQGVEFPDFNQGVYFIHLEKDISDESLADFETKVRQEIKFLSNSLTDCVVSRSKREPFLAIKVRLVSSDEMLLQNHTEEEDF</sequence>
<keyword evidence="1" id="KW-1133">Transmembrane helix</keyword>
<comment type="caution">
    <text evidence="2">The sequence shown here is derived from an EMBL/GenBank/DDBJ whole genome shotgun (WGS) entry which is preliminary data.</text>
</comment>
<accession>A0ABV2JFE3</accession>
<evidence type="ECO:0000256" key="1">
    <source>
        <dbReference type="SAM" id="Phobius"/>
    </source>
</evidence>
<gene>
    <name evidence="2" type="ORF">ABID28_001121</name>
</gene>
<keyword evidence="1" id="KW-0472">Membrane</keyword>
<feature type="transmembrane region" description="Helical" evidence="1">
    <location>
        <begin position="21"/>
        <end position="54"/>
    </location>
</feature>
<keyword evidence="1" id="KW-0812">Transmembrane</keyword>
<evidence type="ECO:0000313" key="3">
    <source>
        <dbReference type="Proteomes" id="UP001549037"/>
    </source>
</evidence>
<proteinExistence type="predicted"/>